<accession>A0ABS6NM04</accession>
<comment type="similarity">
    <text evidence="1">Belongs to the Smg family.</text>
</comment>
<dbReference type="RefSeq" id="WP_217734884.1">
    <property type="nucleotide sequence ID" value="NZ_JAHSPR010000003.1"/>
</dbReference>
<evidence type="ECO:0000313" key="3">
    <source>
        <dbReference type="Proteomes" id="UP000722165"/>
    </source>
</evidence>
<evidence type="ECO:0000313" key="2">
    <source>
        <dbReference type="EMBL" id="MBV4396659.1"/>
    </source>
</evidence>
<name>A0ABS6NM04_9BURK</name>
<keyword evidence="3" id="KW-1185">Reference proteome</keyword>
<dbReference type="HAMAP" id="MF_00598">
    <property type="entry name" value="Smg"/>
    <property type="match status" value="1"/>
</dbReference>
<proteinExistence type="inferred from homology"/>
<dbReference type="InterPro" id="IPR007456">
    <property type="entry name" value="Smg"/>
</dbReference>
<dbReference type="PANTHER" id="PTHR38692:SF1">
    <property type="entry name" value="PROTEIN SMG"/>
    <property type="match status" value="1"/>
</dbReference>
<reference evidence="2 3" key="1">
    <citation type="submission" date="2021-06" db="EMBL/GenBank/DDBJ databases">
        <authorList>
            <person name="Lu T."/>
            <person name="Wang Q."/>
            <person name="Han X."/>
        </authorList>
    </citation>
    <scope>NUCLEOTIDE SEQUENCE [LARGE SCALE GENOMIC DNA]</scope>
    <source>
        <strain evidence="2 3">LAM0050</strain>
    </source>
</reference>
<organism evidence="2 3">
    <name type="scientific">Advenella alkanexedens</name>
    <dbReference type="NCBI Taxonomy" id="1481665"/>
    <lineage>
        <taxon>Bacteria</taxon>
        <taxon>Pseudomonadati</taxon>
        <taxon>Pseudomonadota</taxon>
        <taxon>Betaproteobacteria</taxon>
        <taxon>Burkholderiales</taxon>
        <taxon>Alcaligenaceae</taxon>
    </lineage>
</organism>
<evidence type="ECO:0000256" key="1">
    <source>
        <dbReference type="HAMAP-Rule" id="MF_00598"/>
    </source>
</evidence>
<comment type="caution">
    <text evidence="2">The sequence shown here is derived from an EMBL/GenBank/DDBJ whole genome shotgun (WGS) entry which is preliminary data.</text>
</comment>
<dbReference type="Proteomes" id="UP000722165">
    <property type="component" value="Unassembled WGS sequence"/>
</dbReference>
<protein>
    <recommendedName>
        <fullName evidence="1">Protein Smg homolog</fullName>
    </recommendedName>
</protein>
<dbReference type="PANTHER" id="PTHR38692">
    <property type="entry name" value="PROTEIN SMG"/>
    <property type="match status" value="1"/>
</dbReference>
<gene>
    <name evidence="1" type="primary">smg</name>
    <name evidence="2" type="ORF">KU392_05210</name>
</gene>
<sequence>MFDVLVYLFENYYTPDACPSTDVLTKRLVAAGFEHEDISDAIGWLYGLAETTEQSGELSDMSATSTRVYANFEQRHLGPEAIGFLCFLENSGAITPALREIVIDRAMATPDAEAPVSLEHFKIITLMVLWSQEADVDHLVLEELLTDDGAKLLH</sequence>
<dbReference type="Pfam" id="PF04361">
    <property type="entry name" value="DUF494"/>
    <property type="match status" value="1"/>
</dbReference>
<dbReference type="EMBL" id="JAHSPR010000003">
    <property type="protein sequence ID" value="MBV4396659.1"/>
    <property type="molecule type" value="Genomic_DNA"/>
</dbReference>